<accession>A0ABR2TBX2</accession>
<comment type="caution">
    <text evidence="1">The sequence shown here is derived from an EMBL/GenBank/DDBJ whole genome shotgun (WGS) entry which is preliminary data.</text>
</comment>
<evidence type="ECO:0000313" key="2">
    <source>
        <dbReference type="Proteomes" id="UP001396334"/>
    </source>
</evidence>
<proteinExistence type="predicted"/>
<keyword evidence="2" id="KW-1185">Reference proteome</keyword>
<protein>
    <submittedName>
        <fullName evidence="1">Uncharacterized protein</fullName>
    </submittedName>
</protein>
<organism evidence="1 2">
    <name type="scientific">Hibiscus sabdariffa</name>
    <name type="common">roselle</name>
    <dbReference type="NCBI Taxonomy" id="183260"/>
    <lineage>
        <taxon>Eukaryota</taxon>
        <taxon>Viridiplantae</taxon>
        <taxon>Streptophyta</taxon>
        <taxon>Embryophyta</taxon>
        <taxon>Tracheophyta</taxon>
        <taxon>Spermatophyta</taxon>
        <taxon>Magnoliopsida</taxon>
        <taxon>eudicotyledons</taxon>
        <taxon>Gunneridae</taxon>
        <taxon>Pentapetalae</taxon>
        <taxon>rosids</taxon>
        <taxon>malvids</taxon>
        <taxon>Malvales</taxon>
        <taxon>Malvaceae</taxon>
        <taxon>Malvoideae</taxon>
        <taxon>Hibiscus</taxon>
    </lineage>
</organism>
<dbReference type="EMBL" id="JBBPBN010000006">
    <property type="protein sequence ID" value="KAK9034836.1"/>
    <property type="molecule type" value="Genomic_DNA"/>
</dbReference>
<dbReference type="Proteomes" id="UP001396334">
    <property type="component" value="Unassembled WGS sequence"/>
</dbReference>
<evidence type="ECO:0000313" key="1">
    <source>
        <dbReference type="EMBL" id="KAK9034836.1"/>
    </source>
</evidence>
<reference evidence="1 2" key="1">
    <citation type="journal article" date="2024" name="G3 (Bethesda)">
        <title>Genome assembly of Hibiscus sabdariffa L. provides insights into metabolisms of medicinal natural products.</title>
        <authorList>
            <person name="Kim T."/>
        </authorList>
    </citation>
    <scope>NUCLEOTIDE SEQUENCE [LARGE SCALE GENOMIC DNA]</scope>
    <source>
        <strain evidence="1">TK-2024</strain>
        <tissue evidence="1">Old leaves</tissue>
    </source>
</reference>
<sequence>MNGRLHSVSSTDDAEVDTIVYKNGLYTRTQEQYVVLHAFVTSAMHHCSSVSPNDFHLVRMESHFLHPALYCIYNHSSHELPGIDC</sequence>
<name>A0ABR2TBX2_9ROSI</name>
<gene>
    <name evidence="1" type="ORF">V6N11_076893</name>
</gene>